<protein>
    <recommendedName>
        <fullName evidence="4">Ubiquitin-like protease family profile domain-containing protein</fullName>
    </recommendedName>
</protein>
<dbReference type="InterPro" id="IPR038765">
    <property type="entry name" value="Papain-like_cys_pep_sf"/>
</dbReference>
<dbReference type="RefSeq" id="XP_012203448.1">
    <property type="nucleotide sequence ID" value="XM_012348058.1"/>
</dbReference>
<evidence type="ECO:0000313" key="3">
    <source>
        <dbReference type="Proteomes" id="UP000030745"/>
    </source>
</evidence>
<gene>
    <name evidence="2" type="ORF">SPRG_08829</name>
</gene>
<accession>A0A067CGE0</accession>
<feature type="compositionally biased region" description="Polar residues" evidence="1">
    <location>
        <begin position="337"/>
        <end position="352"/>
    </location>
</feature>
<feature type="compositionally biased region" description="Low complexity" evidence="1">
    <location>
        <begin position="315"/>
        <end position="330"/>
    </location>
</feature>
<evidence type="ECO:0008006" key="4">
    <source>
        <dbReference type="Google" id="ProtNLM"/>
    </source>
</evidence>
<dbReference type="OMA" id="ERQVMRK"/>
<dbReference type="AlphaFoldDB" id="A0A067CGE0"/>
<feature type="region of interest" description="Disordered" evidence="1">
    <location>
        <begin position="305"/>
        <end position="352"/>
    </location>
</feature>
<organism evidence="2 3">
    <name type="scientific">Saprolegnia parasitica (strain CBS 223.65)</name>
    <dbReference type="NCBI Taxonomy" id="695850"/>
    <lineage>
        <taxon>Eukaryota</taxon>
        <taxon>Sar</taxon>
        <taxon>Stramenopiles</taxon>
        <taxon>Oomycota</taxon>
        <taxon>Saprolegniomycetes</taxon>
        <taxon>Saprolegniales</taxon>
        <taxon>Saprolegniaceae</taxon>
        <taxon>Saprolegnia</taxon>
    </lineage>
</organism>
<name>A0A067CGE0_SAPPC</name>
<dbReference type="STRING" id="695850.A0A067CGE0"/>
<dbReference type="Gene3D" id="3.40.395.10">
    <property type="entry name" value="Adenoviral Proteinase, Chain A"/>
    <property type="match status" value="1"/>
</dbReference>
<dbReference type="EMBL" id="KK583228">
    <property type="protein sequence ID" value="KDO25887.1"/>
    <property type="molecule type" value="Genomic_DNA"/>
</dbReference>
<dbReference type="OrthoDB" id="76387at2759"/>
<proteinExistence type="predicted"/>
<evidence type="ECO:0000256" key="1">
    <source>
        <dbReference type="SAM" id="MobiDB-lite"/>
    </source>
</evidence>
<dbReference type="KEGG" id="spar:SPRG_08829"/>
<sequence>MAAECAKTEADAWRLERRLDRAISASESAAVASYMGVERQASKAKLSRHDYWKLLHGAIPTEYRDEFVVKKKVATLVRPSKDPFGVQIVKQHNQDLLRQLAITMKQLPHRKTSQSGASPSRPLERQVMRKLHRVLEDEMTNYSSTRQGQSCEISEIEAQLASYRLERESGAIEKAHDAWVAKRQWSVLLDEVIAEELDDMFDEVIDEIRDEGPDLALSEEDEETVEIALSSGPSNEVLCQKFNVDITRALIQCLRPGQWLNDEIINFYFQMLAERDVSVSAALGIRGSHFFNSFFSPRSRKVATTSSTSADGRESWTSSPWIRSSSPSTSAMCTGAWPSSTSPRSAFSIMTR</sequence>
<reference evidence="2 3" key="1">
    <citation type="journal article" date="2013" name="PLoS Genet.">
        <title>Distinctive expansion of potential virulence genes in the genome of the oomycete fish pathogen Saprolegnia parasitica.</title>
        <authorList>
            <person name="Jiang R.H."/>
            <person name="de Bruijn I."/>
            <person name="Haas B.J."/>
            <person name="Belmonte R."/>
            <person name="Lobach L."/>
            <person name="Christie J."/>
            <person name="van den Ackerveken G."/>
            <person name="Bottin A."/>
            <person name="Bulone V."/>
            <person name="Diaz-Moreno S.M."/>
            <person name="Dumas B."/>
            <person name="Fan L."/>
            <person name="Gaulin E."/>
            <person name="Govers F."/>
            <person name="Grenville-Briggs L.J."/>
            <person name="Horner N.R."/>
            <person name="Levin J.Z."/>
            <person name="Mammella M."/>
            <person name="Meijer H.J."/>
            <person name="Morris P."/>
            <person name="Nusbaum C."/>
            <person name="Oome S."/>
            <person name="Phillips A.J."/>
            <person name="van Rooyen D."/>
            <person name="Rzeszutek E."/>
            <person name="Saraiva M."/>
            <person name="Secombes C.J."/>
            <person name="Seidl M.F."/>
            <person name="Snel B."/>
            <person name="Stassen J.H."/>
            <person name="Sykes S."/>
            <person name="Tripathy S."/>
            <person name="van den Berg H."/>
            <person name="Vega-Arreguin J.C."/>
            <person name="Wawra S."/>
            <person name="Young S.K."/>
            <person name="Zeng Q."/>
            <person name="Dieguez-Uribeondo J."/>
            <person name="Russ C."/>
            <person name="Tyler B.M."/>
            <person name="van West P."/>
        </authorList>
    </citation>
    <scope>NUCLEOTIDE SEQUENCE [LARGE SCALE GENOMIC DNA]</scope>
    <source>
        <strain evidence="2 3">CBS 223.65</strain>
    </source>
</reference>
<evidence type="ECO:0000313" key="2">
    <source>
        <dbReference type="EMBL" id="KDO25887.1"/>
    </source>
</evidence>
<dbReference type="Proteomes" id="UP000030745">
    <property type="component" value="Unassembled WGS sequence"/>
</dbReference>
<dbReference type="VEuPathDB" id="FungiDB:SPRG_08829"/>
<dbReference type="GeneID" id="24131034"/>
<dbReference type="SUPFAM" id="SSF54001">
    <property type="entry name" value="Cysteine proteinases"/>
    <property type="match status" value="1"/>
</dbReference>
<keyword evidence="3" id="KW-1185">Reference proteome</keyword>